<evidence type="ECO:0000256" key="2">
    <source>
        <dbReference type="ARBA" id="ARBA00023015"/>
    </source>
</evidence>
<dbReference type="Proteomes" id="UP000548476">
    <property type="component" value="Unassembled WGS sequence"/>
</dbReference>
<dbReference type="InterPro" id="IPR036388">
    <property type="entry name" value="WH-like_DNA-bd_sf"/>
</dbReference>
<evidence type="ECO:0000256" key="3">
    <source>
        <dbReference type="ARBA" id="ARBA00023125"/>
    </source>
</evidence>
<dbReference type="GO" id="GO:0000160">
    <property type="term" value="P:phosphorelay signal transduction system"/>
    <property type="evidence" value="ECO:0007669"/>
    <property type="project" value="InterPro"/>
</dbReference>
<dbReference type="SMART" id="SM00028">
    <property type="entry name" value="TPR"/>
    <property type="match status" value="5"/>
</dbReference>
<dbReference type="PROSITE" id="PS51755">
    <property type="entry name" value="OMPR_PHOB"/>
    <property type="match status" value="1"/>
</dbReference>
<keyword evidence="4" id="KW-0804">Transcription</keyword>
<dbReference type="SMART" id="SM01043">
    <property type="entry name" value="BTAD"/>
    <property type="match status" value="1"/>
</dbReference>
<feature type="DNA-binding region" description="OmpR/PhoB-type" evidence="6">
    <location>
        <begin position="1"/>
        <end position="71"/>
    </location>
</feature>
<dbReference type="SUPFAM" id="SSF46894">
    <property type="entry name" value="C-terminal effector domain of the bipartite response regulators"/>
    <property type="match status" value="1"/>
</dbReference>
<dbReference type="InterPro" id="IPR019734">
    <property type="entry name" value="TPR_rpt"/>
</dbReference>
<dbReference type="PROSITE" id="PS50005">
    <property type="entry name" value="TPR"/>
    <property type="match status" value="1"/>
</dbReference>
<feature type="repeat" description="TPR" evidence="5">
    <location>
        <begin position="727"/>
        <end position="760"/>
    </location>
</feature>
<dbReference type="InterPro" id="IPR051677">
    <property type="entry name" value="AfsR-DnrI-RedD_regulator"/>
</dbReference>
<keyword evidence="3 6" id="KW-0238">DNA-binding</keyword>
<dbReference type="Gene3D" id="3.40.50.300">
    <property type="entry name" value="P-loop containing nucleotide triphosphate hydrolases"/>
    <property type="match status" value="1"/>
</dbReference>
<dbReference type="InterPro" id="IPR001867">
    <property type="entry name" value="OmpR/PhoB-type_DNA-bd"/>
</dbReference>
<dbReference type="InterPro" id="IPR005158">
    <property type="entry name" value="BTAD"/>
</dbReference>
<dbReference type="AlphaFoldDB" id="A0A841G3X9"/>
<reference evidence="8 9" key="1">
    <citation type="submission" date="2020-08" db="EMBL/GenBank/DDBJ databases">
        <title>Genomic Encyclopedia of Type Strains, Phase IV (KMG-IV): sequencing the most valuable type-strain genomes for metagenomic binning, comparative biology and taxonomic classification.</title>
        <authorList>
            <person name="Goeker M."/>
        </authorList>
    </citation>
    <scope>NUCLEOTIDE SEQUENCE [LARGE SCALE GENOMIC DNA]</scope>
    <source>
        <strain evidence="8 9">YIM 65646</strain>
    </source>
</reference>
<dbReference type="Pfam" id="PF03704">
    <property type="entry name" value="BTAD"/>
    <property type="match status" value="1"/>
</dbReference>
<keyword evidence="2" id="KW-0805">Transcription regulation</keyword>
<sequence length="940" mass="100204">MTGRRTRSLLALLSLNAGRVVPVERILRLVWPGETVTTAPRLLQKQVSALRGLIKDPELLRRQGTGYVLHAARAAVDAHVFEDDCAAARSALARGDVKAAAGLLREALALWRGPALAGTTDELARAFGPGLEEQLLAARCDRIAAAIDLGDAGDVLGELSELISDRPVDERLRRLRILALDRTDRRGEAIGEYHEFRRILDDELGVEPGAALQAAYTDLIAERRGRGALPPPSHRIPRQLPAAPRHFVGRTDILAALDAAVETPSASVAVVGSPGVGKTALALHWAHTRSDLFPDGQIYVNLRGYDESEPMPSAGALGLLLMAVATPESEIPADLDARAAAWRTAVAGRRMLIVLDNARDSEQLRPLLPGCPETSVLVTSRDMLAGLIAGEGATRLLLDRLTVEESIGLLGRVVGGDRLTGQRGAVEAIVQGCARLPLALRLAAERAARRPGLPLSTVAEELTDELRRFEVLDAGDPRTRVHGVIAWSLRDLPQETARLFRLLGVHPNAEPTAHFAANLTGLEPSAAARGLELLANASLVTSTGADRYGLHDLLRAFAAAAARETDDEATRRGAMDGMLTWYRHTANAAMDLLAPLRDPTPPCPPPLFPQPPFAGQGDAALWLASNLQAMITAIRLAAEHDRHEHVRDLHYPLVSFLLQRRDVDQALDVLDLAATAAARLGDVAAEADVASGMGKAHTVAYRLDKARTHHEHAARLYEKAGDSQGQAAVLRGMGIAAARAGDFDDALALFERAVAVAEAAGIHSEVARCGVNIGNVHTYLGAYDKALPLMRSGYEYFTIAEDQTAATAALACVSYCLCELGELDAAAEHATRAVDAARRLGAISLEEYGLLNLAMARSRQGRHPEAVDAITEAVAIVEATADQQRRCVIYSALGRIRQKAGDPAMAARAFREALAVAEAIGDTSAAADAAERLEGLGDEG</sequence>
<dbReference type="SUPFAM" id="SSF48452">
    <property type="entry name" value="TPR-like"/>
    <property type="match status" value="3"/>
</dbReference>
<feature type="domain" description="OmpR/PhoB-type" evidence="7">
    <location>
        <begin position="1"/>
        <end position="71"/>
    </location>
</feature>
<evidence type="ECO:0000259" key="7">
    <source>
        <dbReference type="PROSITE" id="PS51755"/>
    </source>
</evidence>
<dbReference type="InterPro" id="IPR027417">
    <property type="entry name" value="P-loop_NTPase"/>
</dbReference>
<gene>
    <name evidence="8" type="ORF">HNR73_006706</name>
</gene>
<dbReference type="Gene3D" id="1.25.40.10">
    <property type="entry name" value="Tetratricopeptide repeat domain"/>
    <property type="match status" value="3"/>
</dbReference>
<proteinExistence type="inferred from homology"/>
<comment type="caution">
    <text evidence="8">The sequence shown here is derived from an EMBL/GenBank/DDBJ whole genome shotgun (WGS) entry which is preliminary data.</text>
</comment>
<evidence type="ECO:0000256" key="6">
    <source>
        <dbReference type="PROSITE-ProRule" id="PRU01091"/>
    </source>
</evidence>
<comment type="similarity">
    <text evidence="1">Belongs to the AfsR/DnrI/RedD regulatory family.</text>
</comment>
<dbReference type="GO" id="GO:0043531">
    <property type="term" value="F:ADP binding"/>
    <property type="evidence" value="ECO:0007669"/>
    <property type="project" value="InterPro"/>
</dbReference>
<evidence type="ECO:0000256" key="1">
    <source>
        <dbReference type="ARBA" id="ARBA00005820"/>
    </source>
</evidence>
<dbReference type="InterPro" id="IPR016032">
    <property type="entry name" value="Sig_transdc_resp-reg_C-effctor"/>
</dbReference>
<evidence type="ECO:0000313" key="8">
    <source>
        <dbReference type="EMBL" id="MBB6038820.1"/>
    </source>
</evidence>
<dbReference type="PANTHER" id="PTHR35807:SF1">
    <property type="entry name" value="TRANSCRIPTIONAL REGULATOR REDD"/>
    <property type="match status" value="1"/>
</dbReference>
<dbReference type="Gene3D" id="1.10.10.10">
    <property type="entry name" value="Winged helix-like DNA-binding domain superfamily/Winged helix DNA-binding domain"/>
    <property type="match status" value="1"/>
</dbReference>
<dbReference type="InterPro" id="IPR011990">
    <property type="entry name" value="TPR-like_helical_dom_sf"/>
</dbReference>
<dbReference type="Pfam" id="PF00486">
    <property type="entry name" value="Trans_reg_C"/>
    <property type="match status" value="1"/>
</dbReference>
<keyword evidence="5" id="KW-0802">TPR repeat</keyword>
<dbReference type="PANTHER" id="PTHR35807">
    <property type="entry name" value="TRANSCRIPTIONAL REGULATOR REDD-RELATED"/>
    <property type="match status" value="1"/>
</dbReference>
<dbReference type="EMBL" id="JACHGT010000018">
    <property type="protein sequence ID" value="MBB6038820.1"/>
    <property type="molecule type" value="Genomic_DNA"/>
</dbReference>
<dbReference type="SMART" id="SM00862">
    <property type="entry name" value="Trans_reg_C"/>
    <property type="match status" value="1"/>
</dbReference>
<organism evidence="8 9">
    <name type="scientific">Phytomonospora endophytica</name>
    <dbReference type="NCBI Taxonomy" id="714109"/>
    <lineage>
        <taxon>Bacteria</taxon>
        <taxon>Bacillati</taxon>
        <taxon>Actinomycetota</taxon>
        <taxon>Actinomycetes</taxon>
        <taxon>Micromonosporales</taxon>
        <taxon>Micromonosporaceae</taxon>
        <taxon>Phytomonospora</taxon>
    </lineage>
</organism>
<protein>
    <submittedName>
        <fullName evidence="8">DNA-binding SARP family transcriptional activator/tetratricopeptide (TPR) repeat protein</fullName>
    </submittedName>
</protein>
<dbReference type="CDD" id="cd15831">
    <property type="entry name" value="BTAD"/>
    <property type="match status" value="1"/>
</dbReference>
<keyword evidence="9" id="KW-1185">Reference proteome</keyword>
<dbReference type="Pfam" id="PF13424">
    <property type="entry name" value="TPR_12"/>
    <property type="match status" value="2"/>
</dbReference>
<evidence type="ECO:0000256" key="4">
    <source>
        <dbReference type="ARBA" id="ARBA00023163"/>
    </source>
</evidence>
<dbReference type="GO" id="GO:0006355">
    <property type="term" value="P:regulation of DNA-templated transcription"/>
    <property type="evidence" value="ECO:0007669"/>
    <property type="project" value="InterPro"/>
</dbReference>
<accession>A0A841G3X9</accession>
<dbReference type="PRINTS" id="PR00364">
    <property type="entry name" value="DISEASERSIST"/>
</dbReference>
<dbReference type="GO" id="GO:0003677">
    <property type="term" value="F:DNA binding"/>
    <property type="evidence" value="ECO:0007669"/>
    <property type="project" value="UniProtKB-UniRule"/>
</dbReference>
<evidence type="ECO:0000256" key="5">
    <source>
        <dbReference type="PROSITE-ProRule" id="PRU00339"/>
    </source>
</evidence>
<name>A0A841G3X9_9ACTN</name>
<evidence type="ECO:0000313" key="9">
    <source>
        <dbReference type="Proteomes" id="UP000548476"/>
    </source>
</evidence>
<dbReference type="SUPFAM" id="SSF52540">
    <property type="entry name" value="P-loop containing nucleoside triphosphate hydrolases"/>
    <property type="match status" value="1"/>
</dbReference>